<evidence type="ECO:0000313" key="1">
    <source>
        <dbReference type="EMBL" id="GGJ34309.1"/>
    </source>
</evidence>
<comment type="caution">
    <text evidence="1">The sequence shown here is derived from an EMBL/GenBank/DDBJ whole genome shotgun (WGS) entry which is preliminary data.</text>
</comment>
<dbReference type="Proteomes" id="UP000657574">
    <property type="component" value="Unassembled WGS sequence"/>
</dbReference>
<sequence>MAAVLLNLVFNHPGDGREAHDVTHPMEAGEEIVADGTPCAPGRLSWRGEAGAGPLEAWPRGEAWGAGPLGARRRAEAWGGIAVGPGEARAPRRSLGDVVEV</sequence>
<accession>A0A917KX18</accession>
<proteinExistence type="predicted"/>
<reference evidence="1" key="1">
    <citation type="journal article" date="2014" name="Int. J. Syst. Evol. Microbiol.">
        <title>Complete genome sequence of Corynebacterium casei LMG S-19264T (=DSM 44701T), isolated from a smear-ripened cheese.</title>
        <authorList>
            <consortium name="US DOE Joint Genome Institute (JGI-PGF)"/>
            <person name="Walter F."/>
            <person name="Albersmeier A."/>
            <person name="Kalinowski J."/>
            <person name="Ruckert C."/>
        </authorList>
    </citation>
    <scope>NUCLEOTIDE SEQUENCE</scope>
    <source>
        <strain evidence="1">JCM 3086</strain>
    </source>
</reference>
<name>A0A917KX18_9ACTN</name>
<organism evidence="1 2">
    <name type="scientific">Streptomyces brasiliensis</name>
    <dbReference type="NCBI Taxonomy" id="1954"/>
    <lineage>
        <taxon>Bacteria</taxon>
        <taxon>Bacillati</taxon>
        <taxon>Actinomycetota</taxon>
        <taxon>Actinomycetes</taxon>
        <taxon>Kitasatosporales</taxon>
        <taxon>Streptomycetaceae</taxon>
        <taxon>Streptomyces</taxon>
    </lineage>
</organism>
<protein>
    <submittedName>
        <fullName evidence="1">Uncharacterized protein</fullName>
    </submittedName>
</protein>
<dbReference type="EMBL" id="BMQA01000018">
    <property type="protein sequence ID" value="GGJ34309.1"/>
    <property type="molecule type" value="Genomic_DNA"/>
</dbReference>
<dbReference type="AlphaFoldDB" id="A0A917KX18"/>
<keyword evidence="2" id="KW-1185">Reference proteome</keyword>
<reference evidence="1" key="2">
    <citation type="submission" date="2020-09" db="EMBL/GenBank/DDBJ databases">
        <authorList>
            <person name="Sun Q."/>
            <person name="Ohkuma M."/>
        </authorList>
    </citation>
    <scope>NUCLEOTIDE SEQUENCE</scope>
    <source>
        <strain evidence="1">JCM 3086</strain>
    </source>
</reference>
<evidence type="ECO:0000313" key="2">
    <source>
        <dbReference type="Proteomes" id="UP000657574"/>
    </source>
</evidence>
<gene>
    <name evidence="1" type="ORF">GCM10010121_051980</name>
</gene>